<dbReference type="Proteomes" id="UP000824469">
    <property type="component" value="Unassembled WGS sequence"/>
</dbReference>
<dbReference type="EMBL" id="JAHRHJ020003359">
    <property type="protein sequence ID" value="KAH9291883.1"/>
    <property type="molecule type" value="Genomic_DNA"/>
</dbReference>
<feature type="non-terminal residue" evidence="2">
    <location>
        <position position="66"/>
    </location>
</feature>
<keyword evidence="3" id="KW-1185">Reference proteome</keyword>
<gene>
    <name evidence="2" type="ORF">KI387_042931</name>
</gene>
<reference evidence="2 3" key="1">
    <citation type="journal article" date="2021" name="Nat. Plants">
        <title>The Taxus genome provides insights into paclitaxel biosynthesis.</title>
        <authorList>
            <person name="Xiong X."/>
            <person name="Gou J."/>
            <person name="Liao Q."/>
            <person name="Li Y."/>
            <person name="Zhou Q."/>
            <person name="Bi G."/>
            <person name="Li C."/>
            <person name="Du R."/>
            <person name="Wang X."/>
            <person name="Sun T."/>
            <person name="Guo L."/>
            <person name="Liang H."/>
            <person name="Lu P."/>
            <person name="Wu Y."/>
            <person name="Zhang Z."/>
            <person name="Ro D.K."/>
            <person name="Shang Y."/>
            <person name="Huang S."/>
            <person name="Yan J."/>
        </authorList>
    </citation>
    <scope>NUCLEOTIDE SEQUENCE [LARGE SCALE GENOMIC DNA]</scope>
    <source>
        <strain evidence="2">Ta-2019</strain>
    </source>
</reference>
<comment type="caution">
    <text evidence="2">The sequence shown here is derived from an EMBL/GenBank/DDBJ whole genome shotgun (WGS) entry which is preliminary data.</text>
</comment>
<feature type="region of interest" description="Disordered" evidence="1">
    <location>
        <begin position="24"/>
        <end position="43"/>
    </location>
</feature>
<evidence type="ECO:0000313" key="3">
    <source>
        <dbReference type="Proteomes" id="UP000824469"/>
    </source>
</evidence>
<name>A0AA38C2W6_TAXCH</name>
<feature type="compositionally biased region" description="Basic and acidic residues" evidence="1">
    <location>
        <begin position="30"/>
        <end position="43"/>
    </location>
</feature>
<organism evidence="2 3">
    <name type="scientific">Taxus chinensis</name>
    <name type="common">Chinese yew</name>
    <name type="synonym">Taxus wallichiana var. chinensis</name>
    <dbReference type="NCBI Taxonomy" id="29808"/>
    <lineage>
        <taxon>Eukaryota</taxon>
        <taxon>Viridiplantae</taxon>
        <taxon>Streptophyta</taxon>
        <taxon>Embryophyta</taxon>
        <taxon>Tracheophyta</taxon>
        <taxon>Spermatophyta</taxon>
        <taxon>Pinopsida</taxon>
        <taxon>Pinidae</taxon>
        <taxon>Conifers II</taxon>
        <taxon>Cupressales</taxon>
        <taxon>Taxaceae</taxon>
        <taxon>Taxus</taxon>
    </lineage>
</organism>
<accession>A0AA38C2W6</accession>
<evidence type="ECO:0000313" key="2">
    <source>
        <dbReference type="EMBL" id="KAH9291883.1"/>
    </source>
</evidence>
<proteinExistence type="predicted"/>
<evidence type="ECO:0000256" key="1">
    <source>
        <dbReference type="SAM" id="MobiDB-lite"/>
    </source>
</evidence>
<dbReference type="AlphaFoldDB" id="A0AA38C2W6"/>
<protein>
    <submittedName>
        <fullName evidence="2">Uncharacterized protein</fullName>
    </submittedName>
</protein>
<sequence length="66" mass="7093">MEEESWTAGRGVTTAVAGTENGETGLATVEPDRGGTELGEEGRPGYLRRQHLCSNKISPWCKGTTR</sequence>